<protein>
    <submittedName>
        <fullName evidence="4">DUF4959 domain-containing protein</fullName>
    </submittedName>
</protein>
<keyword evidence="5" id="KW-1185">Reference proteome</keyword>
<dbReference type="OrthoDB" id="621114at2"/>
<dbReference type="Proteomes" id="UP000293347">
    <property type="component" value="Unassembled WGS sequence"/>
</dbReference>
<feature type="domain" description="DUF4959" evidence="1">
    <location>
        <begin position="34"/>
        <end position="135"/>
    </location>
</feature>
<evidence type="ECO:0000313" key="4">
    <source>
        <dbReference type="EMBL" id="TCD00167.1"/>
    </source>
</evidence>
<sequence length="412" mass="46444">MVMMSYKKDVSIKKSVIMLKYLLSICLVIIMITGCKQMKTEPFNKSDSAPAPVTNVKVVSLPGGASISYDRPENMMYVKAVYSIRPGVERETKATYYKNSLTIEGFPDTKEYEVKLYAVSRGENASEPVTIKVNPLIPPVMTTFESLKFEAIFGGIRIGFSNQSEAELVVNLLTQDSIGDYVPAETFYTKRKEGFLNARGYESAPRKFAAFIRDRWNNHSDTIYTEATPIFEQQLDRTKFKELRLPTDTYVSHCCGNGMISIWDGAWNNGTVFHTKPGTGLPQWFTFDLGVTVNLSRFKFYHRLGGGQQSTDGAYTGGDPKIFELYGSNSPPQDGSWANWELISEFESIKPSGSPVGTVTTEDFQFAVVNGEDFDIPPGTPKYRYIRWKTNRVWGALDHHYIAELMFWGSKD</sequence>
<dbReference type="Pfam" id="PF16391">
    <property type="entry name" value="DUF5000"/>
    <property type="match status" value="1"/>
</dbReference>
<dbReference type="Pfam" id="PF17166">
    <property type="entry name" value="DUF5126"/>
    <property type="match status" value="1"/>
</dbReference>
<accession>A0A4V2ML01</accession>
<dbReference type="Gene3D" id="2.60.120.260">
    <property type="entry name" value="Galactose-binding domain-like"/>
    <property type="match status" value="1"/>
</dbReference>
<dbReference type="InterPro" id="IPR032164">
    <property type="entry name" value="DUF5000"/>
</dbReference>
<dbReference type="Pfam" id="PF16323">
    <property type="entry name" value="DUF4959"/>
    <property type="match status" value="1"/>
</dbReference>
<dbReference type="AlphaFoldDB" id="A0A4V2ML01"/>
<feature type="domain" description="DUF5000" evidence="2">
    <location>
        <begin position="263"/>
        <end position="409"/>
    </location>
</feature>
<proteinExistence type="predicted"/>
<feature type="domain" description="DUF5126" evidence="3">
    <location>
        <begin position="138"/>
        <end position="237"/>
    </location>
</feature>
<dbReference type="SUPFAM" id="SSF49785">
    <property type="entry name" value="Galactose-binding domain-like"/>
    <property type="match status" value="1"/>
</dbReference>
<reference evidence="4 5" key="1">
    <citation type="submission" date="2019-02" db="EMBL/GenBank/DDBJ databases">
        <title>Pedobacter sp. RP-1-14 sp. nov., isolated from Arctic soil.</title>
        <authorList>
            <person name="Dahal R.H."/>
        </authorList>
    </citation>
    <scope>NUCLEOTIDE SEQUENCE [LARGE SCALE GENOMIC DNA]</scope>
    <source>
        <strain evidence="4 5">RP-1-14</strain>
    </source>
</reference>
<evidence type="ECO:0000259" key="3">
    <source>
        <dbReference type="Pfam" id="PF17166"/>
    </source>
</evidence>
<evidence type="ECO:0000313" key="5">
    <source>
        <dbReference type="Proteomes" id="UP000293347"/>
    </source>
</evidence>
<dbReference type="PROSITE" id="PS51257">
    <property type="entry name" value="PROKAR_LIPOPROTEIN"/>
    <property type="match status" value="1"/>
</dbReference>
<gene>
    <name evidence="4" type="ORF">EZ437_15745</name>
</gene>
<evidence type="ECO:0000259" key="1">
    <source>
        <dbReference type="Pfam" id="PF16323"/>
    </source>
</evidence>
<dbReference type="InterPro" id="IPR008979">
    <property type="entry name" value="Galactose-bd-like_sf"/>
</dbReference>
<organism evidence="4 5">
    <name type="scientific">Pedobacter psychroterrae</name>
    <dbReference type="NCBI Taxonomy" id="2530453"/>
    <lineage>
        <taxon>Bacteria</taxon>
        <taxon>Pseudomonadati</taxon>
        <taxon>Bacteroidota</taxon>
        <taxon>Sphingobacteriia</taxon>
        <taxon>Sphingobacteriales</taxon>
        <taxon>Sphingobacteriaceae</taxon>
        <taxon>Pedobacter</taxon>
    </lineage>
</organism>
<evidence type="ECO:0000259" key="2">
    <source>
        <dbReference type="Pfam" id="PF16391"/>
    </source>
</evidence>
<comment type="caution">
    <text evidence="4">The sequence shown here is derived from an EMBL/GenBank/DDBJ whole genome shotgun (WGS) entry which is preliminary data.</text>
</comment>
<name>A0A4V2ML01_9SPHI</name>
<dbReference type="InterPro" id="IPR032527">
    <property type="entry name" value="DUF4959"/>
</dbReference>
<dbReference type="InterPro" id="IPR033431">
    <property type="entry name" value="DUF5126"/>
</dbReference>
<dbReference type="EMBL" id="SJSL01000004">
    <property type="protein sequence ID" value="TCD00167.1"/>
    <property type="molecule type" value="Genomic_DNA"/>
</dbReference>